<proteinExistence type="predicted"/>
<dbReference type="AlphaFoldDB" id="A0A381XRU6"/>
<evidence type="ECO:0000256" key="5">
    <source>
        <dbReference type="ARBA" id="ARBA00023136"/>
    </source>
</evidence>
<feature type="transmembrane region" description="Helical" evidence="6">
    <location>
        <begin position="211"/>
        <end position="231"/>
    </location>
</feature>
<feature type="transmembrane region" description="Helical" evidence="6">
    <location>
        <begin position="287"/>
        <end position="312"/>
    </location>
</feature>
<gene>
    <name evidence="7" type="ORF">METZ01_LOCUS120299</name>
</gene>
<name>A0A381XRU6_9ZZZZ</name>
<organism evidence="7">
    <name type="scientific">marine metagenome</name>
    <dbReference type="NCBI Taxonomy" id="408172"/>
    <lineage>
        <taxon>unclassified sequences</taxon>
        <taxon>metagenomes</taxon>
        <taxon>ecological metagenomes</taxon>
    </lineage>
</organism>
<evidence type="ECO:0000256" key="1">
    <source>
        <dbReference type="ARBA" id="ARBA00004651"/>
    </source>
</evidence>
<evidence type="ECO:0000256" key="6">
    <source>
        <dbReference type="SAM" id="Phobius"/>
    </source>
</evidence>
<accession>A0A381XRU6</accession>
<feature type="transmembrane region" description="Helical" evidence="6">
    <location>
        <begin position="155"/>
        <end position="179"/>
    </location>
</feature>
<evidence type="ECO:0000256" key="4">
    <source>
        <dbReference type="ARBA" id="ARBA00022989"/>
    </source>
</evidence>
<protein>
    <recommendedName>
        <fullName evidence="8">Flippase-like domain-containing protein</fullName>
    </recommendedName>
</protein>
<sequence>VTTKNKLLFFFKSIVSLALIYYLFITIPWGEVSEVVFSASIYWLIISVLVQILSFIFLALRWRIILRNSESNISFYDIIKVSFIGIAVNNILPGSIGGDFVRGAYIIKKGVSLKDSISSLVADRVLGLFIVLVFACTFLFFYGNKHPSLHHMNMIVIFMILALLSIIFFIKTHIFMGLIKRVLNKILSSSFYNKTVSMIDDLYQYQISKHVVFKVFLITIAAMFLEVLVFWLASKSLGMDYSFYIFIISVPLIVIISALPISLGGFLVRESSGLYLLNMLGVEMIHASSIVILFIPILLFSSIPGVYFYLIISDKAKR</sequence>
<dbReference type="PANTHER" id="PTHR40277:SF1">
    <property type="entry name" value="BLL5419 PROTEIN"/>
    <property type="match status" value="1"/>
</dbReference>
<evidence type="ECO:0000256" key="2">
    <source>
        <dbReference type="ARBA" id="ARBA00022475"/>
    </source>
</evidence>
<feature type="transmembrane region" description="Helical" evidence="6">
    <location>
        <begin position="7"/>
        <end position="29"/>
    </location>
</feature>
<reference evidence="7" key="1">
    <citation type="submission" date="2018-05" db="EMBL/GenBank/DDBJ databases">
        <authorList>
            <person name="Lanie J.A."/>
            <person name="Ng W.-L."/>
            <person name="Kazmierczak K.M."/>
            <person name="Andrzejewski T.M."/>
            <person name="Davidsen T.M."/>
            <person name="Wayne K.J."/>
            <person name="Tettelin H."/>
            <person name="Glass J.I."/>
            <person name="Rusch D."/>
            <person name="Podicherti R."/>
            <person name="Tsui H.-C.T."/>
            <person name="Winkler M.E."/>
        </authorList>
    </citation>
    <scope>NUCLEOTIDE SEQUENCE</scope>
</reference>
<dbReference type="NCBIfam" id="TIGR00374">
    <property type="entry name" value="flippase-like domain"/>
    <property type="match status" value="1"/>
</dbReference>
<feature type="transmembrane region" description="Helical" evidence="6">
    <location>
        <begin position="243"/>
        <end position="267"/>
    </location>
</feature>
<evidence type="ECO:0000313" key="7">
    <source>
        <dbReference type="EMBL" id="SVA67445.1"/>
    </source>
</evidence>
<dbReference type="EMBL" id="UINC01016143">
    <property type="protein sequence ID" value="SVA67445.1"/>
    <property type="molecule type" value="Genomic_DNA"/>
</dbReference>
<feature type="non-terminal residue" evidence="7">
    <location>
        <position position="1"/>
    </location>
</feature>
<dbReference type="Pfam" id="PF03706">
    <property type="entry name" value="LPG_synthase_TM"/>
    <property type="match status" value="1"/>
</dbReference>
<feature type="transmembrane region" description="Helical" evidence="6">
    <location>
        <begin position="125"/>
        <end position="143"/>
    </location>
</feature>
<evidence type="ECO:0008006" key="8">
    <source>
        <dbReference type="Google" id="ProtNLM"/>
    </source>
</evidence>
<keyword evidence="2" id="KW-1003">Cell membrane</keyword>
<feature type="transmembrane region" description="Helical" evidence="6">
    <location>
        <begin position="41"/>
        <end position="62"/>
    </location>
</feature>
<dbReference type="InterPro" id="IPR022791">
    <property type="entry name" value="L-PG_synthase/AglD"/>
</dbReference>
<keyword evidence="5 6" id="KW-0472">Membrane</keyword>
<comment type="subcellular location">
    <subcellularLocation>
        <location evidence="1">Cell membrane</location>
        <topology evidence="1">Multi-pass membrane protein</topology>
    </subcellularLocation>
</comment>
<keyword evidence="3 6" id="KW-0812">Transmembrane</keyword>
<dbReference type="GO" id="GO:0005886">
    <property type="term" value="C:plasma membrane"/>
    <property type="evidence" value="ECO:0007669"/>
    <property type="project" value="UniProtKB-SubCell"/>
</dbReference>
<feature type="transmembrane region" description="Helical" evidence="6">
    <location>
        <begin position="74"/>
        <end position="92"/>
    </location>
</feature>
<keyword evidence="4 6" id="KW-1133">Transmembrane helix</keyword>
<evidence type="ECO:0000256" key="3">
    <source>
        <dbReference type="ARBA" id="ARBA00022692"/>
    </source>
</evidence>
<dbReference type="PANTHER" id="PTHR40277">
    <property type="entry name" value="BLL5419 PROTEIN"/>
    <property type="match status" value="1"/>
</dbReference>